<keyword evidence="2" id="KW-0812">Transmembrane</keyword>
<evidence type="ECO:0008006" key="5">
    <source>
        <dbReference type="Google" id="ProtNLM"/>
    </source>
</evidence>
<evidence type="ECO:0000313" key="4">
    <source>
        <dbReference type="Proteomes" id="UP000613768"/>
    </source>
</evidence>
<evidence type="ECO:0000256" key="2">
    <source>
        <dbReference type="SAM" id="Phobius"/>
    </source>
</evidence>
<keyword evidence="2" id="KW-0472">Membrane</keyword>
<feature type="coiled-coil region" evidence="1">
    <location>
        <begin position="48"/>
        <end position="75"/>
    </location>
</feature>
<proteinExistence type="predicted"/>
<dbReference type="AlphaFoldDB" id="A0AAW3ZLE3"/>
<keyword evidence="2" id="KW-1133">Transmembrane helix</keyword>
<feature type="transmembrane region" description="Helical" evidence="2">
    <location>
        <begin position="20"/>
        <end position="39"/>
    </location>
</feature>
<dbReference type="Proteomes" id="UP000613768">
    <property type="component" value="Unassembled WGS sequence"/>
</dbReference>
<protein>
    <recommendedName>
        <fullName evidence="5">Tfp pilus assembly protein PilN</fullName>
    </recommendedName>
</protein>
<keyword evidence="4" id="KW-1185">Reference proteome</keyword>
<reference evidence="3 4" key="1">
    <citation type="submission" date="2020-09" db="EMBL/GenBank/DDBJ databases">
        <title>Pseudoxanthomonas sp. CAU 1598 isolated from sand of Yaerae Beach.</title>
        <authorList>
            <person name="Kim W."/>
        </authorList>
    </citation>
    <scope>NUCLEOTIDE SEQUENCE [LARGE SCALE GENOMIC DNA]</scope>
    <source>
        <strain evidence="3 4">CAU 1598</strain>
    </source>
</reference>
<dbReference type="EMBL" id="JACYTR010000015">
    <property type="protein sequence ID" value="MBD8526002.1"/>
    <property type="molecule type" value="Genomic_DNA"/>
</dbReference>
<name>A0AAW3ZLE3_9GAMM</name>
<gene>
    <name evidence="3" type="ORF">IFO71_09615</name>
</gene>
<accession>A0AAW3ZLE3</accession>
<organism evidence="3 4">
    <name type="scientific">Pseudomarimonas arenosa</name>
    <dbReference type="NCBI Taxonomy" id="2774145"/>
    <lineage>
        <taxon>Bacteria</taxon>
        <taxon>Pseudomonadati</taxon>
        <taxon>Pseudomonadota</taxon>
        <taxon>Gammaproteobacteria</taxon>
        <taxon>Lysobacterales</taxon>
        <taxon>Lysobacteraceae</taxon>
        <taxon>Pseudomarimonas</taxon>
    </lineage>
</organism>
<sequence length="220" mass="24308">MSGFGQLLQAQHRGLIKRHAIICAVLVIIAAAIYFALTWQRDHALINQQQTESMLSEAQAELSSFEEAKLELDRNLGRYQGLAATGFIGSGDRIAWAEALLSLQRELDLPELSFELAAQKPLSETPVDPALESYGDVAQATHGRFAHDMRIRSKGMHELDLLRLIEGLRAKQVGFFRVNQCQLSRVSGENGLNVDCALRWITYVPAPRAGDLPAEEADAL</sequence>
<evidence type="ECO:0000256" key="1">
    <source>
        <dbReference type="SAM" id="Coils"/>
    </source>
</evidence>
<dbReference type="RefSeq" id="WP_192029421.1">
    <property type="nucleotide sequence ID" value="NZ_JACYTR010000015.1"/>
</dbReference>
<evidence type="ECO:0000313" key="3">
    <source>
        <dbReference type="EMBL" id="MBD8526002.1"/>
    </source>
</evidence>
<comment type="caution">
    <text evidence="3">The sequence shown here is derived from an EMBL/GenBank/DDBJ whole genome shotgun (WGS) entry which is preliminary data.</text>
</comment>
<keyword evidence="1" id="KW-0175">Coiled coil</keyword>